<evidence type="ECO:0000256" key="7">
    <source>
        <dbReference type="ARBA" id="ARBA00022763"/>
    </source>
</evidence>
<dbReference type="InterPro" id="IPR023170">
    <property type="entry name" value="HhH_base_excis_C"/>
</dbReference>
<name>A0A1G2CKM2_9BACT</name>
<evidence type="ECO:0000256" key="4">
    <source>
        <dbReference type="ARBA" id="ARBA00012045"/>
    </source>
</evidence>
<dbReference type="EC" id="3.2.2.31" evidence="4"/>
<evidence type="ECO:0000256" key="6">
    <source>
        <dbReference type="ARBA" id="ARBA00022723"/>
    </source>
</evidence>
<dbReference type="GO" id="GO:0046872">
    <property type="term" value="F:metal ion binding"/>
    <property type="evidence" value="ECO:0007669"/>
    <property type="project" value="UniProtKB-KW"/>
</dbReference>
<evidence type="ECO:0000256" key="11">
    <source>
        <dbReference type="ARBA" id="ARBA00023204"/>
    </source>
</evidence>
<dbReference type="CDD" id="cd00056">
    <property type="entry name" value="ENDO3c"/>
    <property type="match status" value="1"/>
</dbReference>
<accession>A0A1G2CKM2</accession>
<comment type="cofactor">
    <cofactor evidence="2">
        <name>[4Fe-4S] cluster</name>
        <dbReference type="ChEBI" id="CHEBI:49883"/>
    </cofactor>
</comment>
<keyword evidence="11" id="KW-0234">DNA repair</keyword>
<dbReference type="InterPro" id="IPR003265">
    <property type="entry name" value="HhH-GPD_domain"/>
</dbReference>
<evidence type="ECO:0000313" key="15">
    <source>
        <dbReference type="Proteomes" id="UP000178348"/>
    </source>
</evidence>
<dbReference type="GO" id="GO:0051536">
    <property type="term" value="F:iron-sulfur cluster binding"/>
    <property type="evidence" value="ECO:0007669"/>
    <property type="project" value="UniProtKB-KW"/>
</dbReference>
<evidence type="ECO:0000259" key="13">
    <source>
        <dbReference type="SMART" id="SM00478"/>
    </source>
</evidence>
<evidence type="ECO:0000256" key="2">
    <source>
        <dbReference type="ARBA" id="ARBA00001966"/>
    </source>
</evidence>
<organism evidence="14 15">
    <name type="scientific">Candidatus Liptonbacteria bacterium RIFCSPLOWO2_01_FULL_53_13</name>
    <dbReference type="NCBI Taxonomy" id="1798651"/>
    <lineage>
        <taxon>Bacteria</taxon>
        <taxon>Candidatus Liptoniibacteriota</taxon>
    </lineage>
</organism>
<dbReference type="InterPro" id="IPR044298">
    <property type="entry name" value="MIG/MutY"/>
</dbReference>
<dbReference type="InterPro" id="IPR011257">
    <property type="entry name" value="DNA_glycosylase"/>
</dbReference>
<comment type="catalytic activity">
    <reaction evidence="1">
        <text>Hydrolyzes free adenine bases from 7,8-dihydro-8-oxoguanine:adenine mismatched double-stranded DNA, leaving an apurinic site.</text>
        <dbReference type="EC" id="3.2.2.31"/>
    </reaction>
</comment>
<dbReference type="InterPro" id="IPR000445">
    <property type="entry name" value="HhH_motif"/>
</dbReference>
<dbReference type="GO" id="GO:0006298">
    <property type="term" value="P:mismatch repair"/>
    <property type="evidence" value="ECO:0007669"/>
    <property type="project" value="TreeGrafter"/>
</dbReference>
<evidence type="ECO:0000256" key="5">
    <source>
        <dbReference type="ARBA" id="ARBA00022023"/>
    </source>
</evidence>
<dbReference type="SMART" id="SM00478">
    <property type="entry name" value="ENDO3c"/>
    <property type="match status" value="1"/>
</dbReference>
<comment type="similarity">
    <text evidence="3">Belongs to the Nth/MutY family.</text>
</comment>
<evidence type="ECO:0000256" key="3">
    <source>
        <dbReference type="ARBA" id="ARBA00008343"/>
    </source>
</evidence>
<gene>
    <name evidence="14" type="ORF">A2946_04185</name>
</gene>
<dbReference type="GO" id="GO:0006284">
    <property type="term" value="P:base-excision repair"/>
    <property type="evidence" value="ECO:0007669"/>
    <property type="project" value="InterPro"/>
</dbReference>
<keyword evidence="6" id="KW-0479">Metal-binding</keyword>
<dbReference type="PROSITE" id="PS01155">
    <property type="entry name" value="ENDONUCLEASE_III_2"/>
    <property type="match status" value="1"/>
</dbReference>
<keyword evidence="9" id="KW-0408">Iron</keyword>
<dbReference type="AlphaFoldDB" id="A0A1G2CKM2"/>
<keyword evidence="10" id="KW-0411">Iron-sulfur</keyword>
<comment type="caution">
    <text evidence="14">The sequence shown here is derived from an EMBL/GenBank/DDBJ whole genome shotgun (WGS) entry which is preliminary data.</text>
</comment>
<evidence type="ECO:0000256" key="9">
    <source>
        <dbReference type="ARBA" id="ARBA00023004"/>
    </source>
</evidence>
<dbReference type="SUPFAM" id="SSF48150">
    <property type="entry name" value="DNA-glycosylase"/>
    <property type="match status" value="1"/>
</dbReference>
<evidence type="ECO:0000256" key="12">
    <source>
        <dbReference type="ARBA" id="ARBA00023295"/>
    </source>
</evidence>
<keyword evidence="7" id="KW-0227">DNA damage</keyword>
<dbReference type="GO" id="GO:0032357">
    <property type="term" value="F:oxidized purine DNA binding"/>
    <property type="evidence" value="ECO:0007669"/>
    <property type="project" value="TreeGrafter"/>
</dbReference>
<evidence type="ECO:0000256" key="8">
    <source>
        <dbReference type="ARBA" id="ARBA00022801"/>
    </source>
</evidence>
<protein>
    <recommendedName>
        <fullName evidence="5">Adenine DNA glycosylase</fullName>
        <ecNumber evidence="4">3.2.2.31</ecNumber>
    </recommendedName>
</protein>
<keyword evidence="12" id="KW-0326">Glycosidase</keyword>
<keyword evidence="8" id="KW-0378">Hydrolase</keyword>
<evidence type="ECO:0000256" key="10">
    <source>
        <dbReference type="ARBA" id="ARBA00023014"/>
    </source>
</evidence>
<dbReference type="Proteomes" id="UP000178348">
    <property type="component" value="Unassembled WGS sequence"/>
</dbReference>
<dbReference type="Gene3D" id="1.10.340.30">
    <property type="entry name" value="Hypothetical protein, domain 2"/>
    <property type="match status" value="1"/>
</dbReference>
<dbReference type="EMBL" id="MHLB01000027">
    <property type="protein sequence ID" value="OGZ01935.1"/>
    <property type="molecule type" value="Genomic_DNA"/>
</dbReference>
<dbReference type="PANTHER" id="PTHR42944:SF1">
    <property type="entry name" value="ADENINE DNA GLYCOSYLASE"/>
    <property type="match status" value="1"/>
</dbReference>
<feature type="domain" description="HhH-GPD" evidence="13">
    <location>
        <begin position="44"/>
        <end position="192"/>
    </location>
</feature>
<evidence type="ECO:0000256" key="1">
    <source>
        <dbReference type="ARBA" id="ARBA00000843"/>
    </source>
</evidence>
<proteinExistence type="inferred from homology"/>
<dbReference type="Pfam" id="PF00730">
    <property type="entry name" value="HhH-GPD"/>
    <property type="match status" value="1"/>
</dbReference>
<dbReference type="GO" id="GO:0000701">
    <property type="term" value="F:purine-specific mismatch base pair DNA N-glycosylase activity"/>
    <property type="evidence" value="ECO:0007669"/>
    <property type="project" value="UniProtKB-EC"/>
</dbReference>
<dbReference type="GO" id="GO:0035485">
    <property type="term" value="F:adenine/guanine mispair binding"/>
    <property type="evidence" value="ECO:0007669"/>
    <property type="project" value="TreeGrafter"/>
</dbReference>
<sequence length="275" mass="31475">MASLNRAAIRRFQREIWQHYRAHGRNLPWRNTRNPYRILVSEIMLQQTQVSRVLLYYPTFLGRFPDFRALARAPMREVLSAWQGLGYNRRALALKKIAEAVVLRHGGKLPKDRESLLALPGIGQSTAGAVLAFAYHIPAPFIETNIRRVFLHFFFPNGKKVGDNAIFPLVEQTADRKNLREWYYALMDYGAMLARVAGGNPNRKSRHYKVQSKFNGSNRQLRGKILELLITKTSLTPLAIARLVGESNLQIVQVLAQLQKEGFIVKRNHSFAIGR</sequence>
<dbReference type="InterPro" id="IPR004036">
    <property type="entry name" value="Endonuclease-III-like_CS2"/>
</dbReference>
<evidence type="ECO:0000313" key="14">
    <source>
        <dbReference type="EMBL" id="OGZ01935.1"/>
    </source>
</evidence>
<dbReference type="Gene3D" id="1.10.1670.10">
    <property type="entry name" value="Helix-hairpin-Helix base-excision DNA repair enzymes (C-terminal)"/>
    <property type="match status" value="1"/>
</dbReference>
<dbReference type="Pfam" id="PF00633">
    <property type="entry name" value="HHH"/>
    <property type="match status" value="1"/>
</dbReference>
<dbReference type="PANTHER" id="PTHR42944">
    <property type="entry name" value="ADENINE DNA GLYCOSYLASE"/>
    <property type="match status" value="1"/>
</dbReference>
<reference evidence="14 15" key="1">
    <citation type="journal article" date="2016" name="Nat. Commun.">
        <title>Thousands of microbial genomes shed light on interconnected biogeochemical processes in an aquifer system.</title>
        <authorList>
            <person name="Anantharaman K."/>
            <person name="Brown C.T."/>
            <person name="Hug L.A."/>
            <person name="Sharon I."/>
            <person name="Castelle C.J."/>
            <person name="Probst A.J."/>
            <person name="Thomas B.C."/>
            <person name="Singh A."/>
            <person name="Wilkins M.J."/>
            <person name="Karaoz U."/>
            <person name="Brodie E.L."/>
            <person name="Williams K.H."/>
            <person name="Hubbard S.S."/>
            <person name="Banfield J.F."/>
        </authorList>
    </citation>
    <scope>NUCLEOTIDE SEQUENCE [LARGE SCALE GENOMIC DNA]</scope>
</reference>
<dbReference type="GO" id="GO:0034039">
    <property type="term" value="F:8-oxo-7,8-dihydroguanine DNA N-glycosylase activity"/>
    <property type="evidence" value="ECO:0007669"/>
    <property type="project" value="TreeGrafter"/>
</dbReference>